<sequence length="57" mass="6211">MKKSVQQAFKRTEGEGRQRGVDIEFGSFPVMEEKIAVGSSGHGGGAIRTQAFTVLLW</sequence>
<dbReference type="AlphaFoldDB" id="A0A834W308"/>
<comment type="caution">
    <text evidence="1">The sequence shown here is derived from an EMBL/GenBank/DDBJ whole genome shotgun (WGS) entry which is preliminary data.</text>
</comment>
<accession>A0A834W308</accession>
<reference evidence="1" key="1">
    <citation type="submission" date="2020-09" db="EMBL/GenBank/DDBJ databases">
        <title>Genome-Enabled Discovery of Anthraquinone Biosynthesis in Senna tora.</title>
        <authorList>
            <person name="Kang S.-H."/>
            <person name="Pandey R.P."/>
            <person name="Lee C.-M."/>
            <person name="Sim J.-S."/>
            <person name="Jeong J.-T."/>
            <person name="Choi B.-S."/>
            <person name="Jung M."/>
            <person name="Ginzburg D."/>
            <person name="Zhao K."/>
            <person name="Won S.Y."/>
            <person name="Oh T.-J."/>
            <person name="Yu Y."/>
            <person name="Kim N.-H."/>
            <person name="Lee O.R."/>
            <person name="Lee T.-H."/>
            <person name="Bashyal P."/>
            <person name="Kim T.-S."/>
            <person name="Lee W.-H."/>
            <person name="Kawkins C."/>
            <person name="Kim C.-K."/>
            <person name="Kim J.S."/>
            <person name="Ahn B.O."/>
            <person name="Rhee S.Y."/>
            <person name="Sohng J.K."/>
        </authorList>
    </citation>
    <scope>NUCLEOTIDE SEQUENCE</scope>
    <source>
        <tissue evidence="1">Leaf</tissue>
    </source>
</reference>
<protein>
    <submittedName>
        <fullName evidence="1">Uncharacterized protein</fullName>
    </submittedName>
</protein>
<evidence type="ECO:0000313" key="2">
    <source>
        <dbReference type="Proteomes" id="UP000634136"/>
    </source>
</evidence>
<evidence type="ECO:0000313" key="1">
    <source>
        <dbReference type="EMBL" id="KAF7803931.1"/>
    </source>
</evidence>
<name>A0A834W308_9FABA</name>
<dbReference type="Proteomes" id="UP000634136">
    <property type="component" value="Unassembled WGS sequence"/>
</dbReference>
<gene>
    <name evidence="1" type="ORF">G2W53_043042</name>
</gene>
<dbReference type="EMBL" id="JAAIUW010000013">
    <property type="protein sequence ID" value="KAF7803931.1"/>
    <property type="molecule type" value="Genomic_DNA"/>
</dbReference>
<keyword evidence="2" id="KW-1185">Reference proteome</keyword>
<proteinExistence type="predicted"/>
<organism evidence="1 2">
    <name type="scientific">Senna tora</name>
    <dbReference type="NCBI Taxonomy" id="362788"/>
    <lineage>
        <taxon>Eukaryota</taxon>
        <taxon>Viridiplantae</taxon>
        <taxon>Streptophyta</taxon>
        <taxon>Embryophyta</taxon>
        <taxon>Tracheophyta</taxon>
        <taxon>Spermatophyta</taxon>
        <taxon>Magnoliopsida</taxon>
        <taxon>eudicotyledons</taxon>
        <taxon>Gunneridae</taxon>
        <taxon>Pentapetalae</taxon>
        <taxon>rosids</taxon>
        <taxon>fabids</taxon>
        <taxon>Fabales</taxon>
        <taxon>Fabaceae</taxon>
        <taxon>Caesalpinioideae</taxon>
        <taxon>Cassia clade</taxon>
        <taxon>Senna</taxon>
    </lineage>
</organism>